<keyword evidence="2" id="KW-1185">Reference proteome</keyword>
<dbReference type="RefSeq" id="WP_390623892.1">
    <property type="nucleotide sequence ID" value="NZ_WOTO01000003.1"/>
</dbReference>
<accession>A0ABN2JD62</accession>
<comment type="caution">
    <text evidence="1">The sequence shown here is derived from an EMBL/GenBank/DDBJ whole genome shotgun (WGS) entry which is preliminary data.</text>
</comment>
<evidence type="ECO:0000313" key="1">
    <source>
        <dbReference type="EMBL" id="GAA1723133.1"/>
    </source>
</evidence>
<dbReference type="EMBL" id="BAAANY010000056">
    <property type="protein sequence ID" value="GAA1723133.1"/>
    <property type="molecule type" value="Genomic_DNA"/>
</dbReference>
<gene>
    <name evidence="1" type="ORF">GCM10009765_83870</name>
</gene>
<evidence type="ECO:0000313" key="2">
    <source>
        <dbReference type="Proteomes" id="UP001500618"/>
    </source>
</evidence>
<proteinExistence type="predicted"/>
<sequence>MPGEDEAPAHRSFLQLFSMVWQYDRWEVAALLNSRLIPLETAMALESLAAAG</sequence>
<protein>
    <submittedName>
        <fullName evidence="1">Uncharacterized protein</fullName>
    </submittedName>
</protein>
<name>A0ABN2JD62_9ACTN</name>
<reference evidence="1 2" key="1">
    <citation type="journal article" date="2019" name="Int. J. Syst. Evol. Microbiol.">
        <title>The Global Catalogue of Microorganisms (GCM) 10K type strain sequencing project: providing services to taxonomists for standard genome sequencing and annotation.</title>
        <authorList>
            <consortium name="The Broad Institute Genomics Platform"/>
            <consortium name="The Broad Institute Genome Sequencing Center for Infectious Disease"/>
            <person name="Wu L."/>
            <person name="Ma J."/>
        </authorList>
    </citation>
    <scope>NUCLEOTIDE SEQUENCE [LARGE SCALE GENOMIC DNA]</scope>
    <source>
        <strain evidence="1 2">JCM 14718</strain>
    </source>
</reference>
<dbReference type="Proteomes" id="UP001500618">
    <property type="component" value="Unassembled WGS sequence"/>
</dbReference>
<organism evidence="1 2">
    <name type="scientific">Fodinicola feengrottensis</name>
    <dbReference type="NCBI Taxonomy" id="435914"/>
    <lineage>
        <taxon>Bacteria</taxon>
        <taxon>Bacillati</taxon>
        <taxon>Actinomycetota</taxon>
        <taxon>Actinomycetes</taxon>
        <taxon>Mycobacteriales</taxon>
        <taxon>Fodinicola</taxon>
    </lineage>
</organism>